<organism evidence="2 3">
    <name type="scientific">Tritonibacter multivorans</name>
    <dbReference type="NCBI Taxonomy" id="928856"/>
    <lineage>
        <taxon>Bacteria</taxon>
        <taxon>Pseudomonadati</taxon>
        <taxon>Pseudomonadota</taxon>
        <taxon>Alphaproteobacteria</taxon>
        <taxon>Rhodobacterales</taxon>
        <taxon>Paracoccaceae</taxon>
        <taxon>Tritonibacter</taxon>
    </lineage>
</organism>
<keyword evidence="3" id="KW-1185">Reference proteome</keyword>
<keyword evidence="1" id="KW-0472">Membrane</keyword>
<dbReference type="AlphaFoldDB" id="A0A0P1GKX1"/>
<protein>
    <submittedName>
        <fullName evidence="2">Uncharacterized protein</fullName>
    </submittedName>
</protein>
<keyword evidence="1" id="KW-1133">Transmembrane helix</keyword>
<dbReference type="STRING" id="928856.SAMN04488049_11479"/>
<sequence length="165" mass="17148">MTKSGKITAAILGLGTILAVIHAANAPLITLKTDETLLVEVANILLVYFILALVIERGCEVAMELFQALRVVPPKSAAPEDAANRERSLVSLVVCLLLASALSLAGLRLGEAVLSLAASTAPATEGYFNLIDAAMTVLLLAGGSEGVHQIIRRLLGDKVPIPSNA</sequence>
<feature type="transmembrane region" description="Helical" evidence="1">
    <location>
        <begin position="89"/>
        <end position="107"/>
    </location>
</feature>
<evidence type="ECO:0000256" key="1">
    <source>
        <dbReference type="SAM" id="Phobius"/>
    </source>
</evidence>
<feature type="transmembrane region" description="Helical" evidence="1">
    <location>
        <begin position="39"/>
        <end position="55"/>
    </location>
</feature>
<keyword evidence="1" id="KW-0812">Transmembrane</keyword>
<evidence type="ECO:0000313" key="2">
    <source>
        <dbReference type="EMBL" id="CUH76667.1"/>
    </source>
</evidence>
<reference evidence="2 3" key="1">
    <citation type="submission" date="2015-09" db="EMBL/GenBank/DDBJ databases">
        <authorList>
            <consortium name="Swine Surveillance"/>
        </authorList>
    </citation>
    <scope>NUCLEOTIDE SEQUENCE [LARGE SCALE GENOMIC DNA]</scope>
    <source>
        <strain evidence="2 3">CECT 7557</strain>
    </source>
</reference>
<proteinExistence type="predicted"/>
<evidence type="ECO:0000313" key="3">
    <source>
        <dbReference type="Proteomes" id="UP000052022"/>
    </source>
</evidence>
<dbReference type="RefSeq" id="WP_058289125.1">
    <property type="nucleotide sequence ID" value="NZ_CYSD01000014.1"/>
</dbReference>
<gene>
    <name evidence="2" type="ORF">TRM7557_01010</name>
</gene>
<name>A0A0P1GKX1_9RHOB</name>
<accession>A0A0P1GKX1</accession>
<dbReference type="EMBL" id="CYSD01000014">
    <property type="protein sequence ID" value="CUH76667.1"/>
    <property type="molecule type" value="Genomic_DNA"/>
</dbReference>
<dbReference type="Proteomes" id="UP000052022">
    <property type="component" value="Unassembled WGS sequence"/>
</dbReference>